<sequence>MTRNGTVVSVQLDHELLRQLDALGTELGAKTRSDVLTWCVVAAITNKQAVFGSIIRLHAESALRAMKNGETR</sequence>
<evidence type="ECO:0000313" key="1">
    <source>
        <dbReference type="EMBL" id="TCC01333.1"/>
    </source>
</evidence>
<comment type="caution">
    <text evidence="1">The sequence shown here is derived from an EMBL/GenBank/DDBJ whole genome shotgun (WGS) entry which is preliminary data.</text>
</comment>
<proteinExistence type="predicted"/>
<evidence type="ECO:0000313" key="2">
    <source>
        <dbReference type="Proteomes" id="UP000292346"/>
    </source>
</evidence>
<protein>
    <recommendedName>
        <fullName evidence="3">Ribbon-helix-helix protein, CopG family</fullName>
    </recommendedName>
</protein>
<gene>
    <name evidence="1" type="ORF">E0H45_42190</name>
</gene>
<reference evidence="1 2" key="1">
    <citation type="submission" date="2019-02" db="EMBL/GenBank/DDBJ databases">
        <title>Kribbella capetownensis sp. nov. and Kribbella speibonae sp. nov., isolated from soil.</title>
        <authorList>
            <person name="Curtis S.M."/>
            <person name="Norton I."/>
            <person name="Everest G.J."/>
            <person name="Meyers P.R."/>
        </authorList>
    </citation>
    <scope>NUCLEOTIDE SEQUENCE [LARGE SCALE GENOMIC DNA]</scope>
    <source>
        <strain evidence="1 2">KCTC 29219</strain>
    </source>
</reference>
<dbReference type="RefSeq" id="WP_131348476.1">
    <property type="nucleotide sequence ID" value="NZ_SJJZ01000007.1"/>
</dbReference>
<dbReference type="Proteomes" id="UP000292346">
    <property type="component" value="Unassembled WGS sequence"/>
</dbReference>
<dbReference type="AlphaFoldDB" id="A0A4R0GW69"/>
<organism evidence="1 2">
    <name type="scientific">Kribbella soli</name>
    <dbReference type="NCBI Taxonomy" id="1124743"/>
    <lineage>
        <taxon>Bacteria</taxon>
        <taxon>Bacillati</taxon>
        <taxon>Actinomycetota</taxon>
        <taxon>Actinomycetes</taxon>
        <taxon>Propionibacteriales</taxon>
        <taxon>Kribbellaceae</taxon>
        <taxon>Kribbella</taxon>
    </lineage>
</organism>
<keyword evidence="2" id="KW-1185">Reference proteome</keyword>
<accession>A0A4R0GW69</accession>
<name>A0A4R0GW69_9ACTN</name>
<evidence type="ECO:0008006" key="3">
    <source>
        <dbReference type="Google" id="ProtNLM"/>
    </source>
</evidence>
<dbReference type="EMBL" id="SJJZ01000007">
    <property type="protein sequence ID" value="TCC01333.1"/>
    <property type="molecule type" value="Genomic_DNA"/>
</dbReference>